<gene>
    <name evidence="3" type="ORF">ABID47_001051</name>
</gene>
<keyword evidence="4" id="KW-1185">Reference proteome</keyword>
<proteinExistence type="predicted"/>
<protein>
    <recommendedName>
        <fullName evidence="2">SLH domain-containing protein</fullName>
    </recommendedName>
</protein>
<dbReference type="Proteomes" id="UP001549098">
    <property type="component" value="Unassembled WGS sequence"/>
</dbReference>
<dbReference type="PROSITE" id="PS51272">
    <property type="entry name" value="SLH"/>
    <property type="match status" value="1"/>
</dbReference>
<name>A0ABV2EXV1_9BACL</name>
<evidence type="ECO:0000313" key="4">
    <source>
        <dbReference type="Proteomes" id="UP001549098"/>
    </source>
</evidence>
<evidence type="ECO:0000313" key="3">
    <source>
        <dbReference type="EMBL" id="MET3544457.1"/>
    </source>
</evidence>
<dbReference type="InterPro" id="IPR032599">
    <property type="entry name" value="YcdB/YcdC_rep_domain"/>
</dbReference>
<sequence length="800" mass="86687">MDEQQHAAGMPKNQAKERSLRNTSVAKKVLAGTLGLSLLQVPLLASADTVSGTSVVKDSVVSASQDSGSTASKGLNPADAKITKAQAESRIRSLFPELKDAKLNGVTYGEQNVYPSNTKKVWEQNWTIQQGNHSMGFSTEVDAITGDILSYSYPYMYPLDDSNTAYYPPAVSEQEAQKIAEAFIPKAAPSIKAGTMKPSNQNLYSSNKALFGPVQYSFSYTIDVNGIPADNESVSLDVDGNGNIVRFNRNTNQGDYPAAKATISKEDAEKRLEQGLSVTLAYIPSTSLYDTSANREWKIGYVPDRTLEPMDANSGKRIDTIFGKDLEGPSQAVSYTALKASGKLFTPNKGGQLTSDEVLQRLQGIAPGPDYQIQSNLGNYWGGTGKQAWSLNWNKRTAGIYRDDSKYAYVDADTGQLLSYHQFQYPDAEPAKATAPSVTEAQAQAKAIELVLAHYPNAAEVLKLSDAKTLNPASGTVYQFVFQRFYKDLPVNGMTVSVSIDGSGKLLSYNADTYLSDKDIKALDTLTAKVDAKDAQQRLLDDLSVELRYISSGGYTVDNTYVEPAVRLAYVPTLNGDRNVGYIDGVTGKTEALSLLPVSNKDKSAALPSDAATHASSKDLATLLEYRVLSPGEDGLLHPDAELTLGDWIQMMAKGVYPDQGYYGGQYQPVFTDVPADSPIAGAVQLFMDKGWLKDVKSSELHPEQKLTREAVATSLTTALHYNRLSKFFQQDAQALSLSDANAIQDKGAVALMLKLGLMDAAGGKFDPAKPVTKAEAATIMVRLAHLQSKVDTPLNQRRY</sequence>
<feature type="region of interest" description="Disordered" evidence="1">
    <location>
        <begin position="1"/>
        <end position="22"/>
    </location>
</feature>
<dbReference type="InterPro" id="IPR001119">
    <property type="entry name" value="SLH_dom"/>
</dbReference>
<comment type="caution">
    <text evidence="3">The sequence shown here is derived from an EMBL/GenBank/DDBJ whole genome shotgun (WGS) entry which is preliminary data.</text>
</comment>
<organism evidence="3 4">
    <name type="scientific">Paenibacillus favisporus</name>
    <dbReference type="NCBI Taxonomy" id="221028"/>
    <lineage>
        <taxon>Bacteria</taxon>
        <taxon>Bacillati</taxon>
        <taxon>Bacillota</taxon>
        <taxon>Bacilli</taxon>
        <taxon>Bacillales</taxon>
        <taxon>Paenibacillaceae</taxon>
        <taxon>Paenibacillus</taxon>
    </lineage>
</organism>
<reference evidence="3 4" key="1">
    <citation type="submission" date="2024-06" db="EMBL/GenBank/DDBJ databases">
        <title>Genomic Encyclopedia of Type Strains, Phase IV (KMG-IV): sequencing the most valuable type-strain genomes for metagenomic binning, comparative biology and taxonomic classification.</title>
        <authorList>
            <person name="Goeker M."/>
        </authorList>
    </citation>
    <scope>NUCLEOTIDE SEQUENCE [LARGE SCALE GENOMIC DNA]</scope>
    <source>
        <strain evidence="3 4">DSM 17253</strain>
    </source>
</reference>
<feature type="domain" description="SLH" evidence="2">
    <location>
        <begin position="733"/>
        <end position="795"/>
    </location>
</feature>
<evidence type="ECO:0000256" key="1">
    <source>
        <dbReference type="SAM" id="MobiDB-lite"/>
    </source>
</evidence>
<dbReference type="RefSeq" id="WP_354495160.1">
    <property type="nucleotide sequence ID" value="NZ_JBEPLV010000001.1"/>
</dbReference>
<accession>A0ABV2EXV1</accession>
<evidence type="ECO:0000259" key="2">
    <source>
        <dbReference type="PROSITE" id="PS51272"/>
    </source>
</evidence>
<dbReference type="Pfam" id="PF00395">
    <property type="entry name" value="SLH"/>
    <property type="match status" value="1"/>
</dbReference>
<dbReference type="EMBL" id="JBEPLV010000001">
    <property type="protein sequence ID" value="MET3544457.1"/>
    <property type="molecule type" value="Genomic_DNA"/>
</dbReference>
<dbReference type="Pfam" id="PF16244">
    <property type="entry name" value="DUF4901"/>
    <property type="match status" value="2"/>
</dbReference>